<evidence type="ECO:0000256" key="5">
    <source>
        <dbReference type="PROSITE-ProRule" id="PRU00309"/>
    </source>
</evidence>
<evidence type="ECO:0000313" key="8">
    <source>
        <dbReference type="Proteomes" id="UP001151699"/>
    </source>
</evidence>
<evidence type="ECO:0000256" key="1">
    <source>
        <dbReference type="ARBA" id="ARBA00022723"/>
    </source>
</evidence>
<keyword evidence="4 5" id="KW-0238">DNA-binding</keyword>
<sequence>MIFISKDMKKCAILGCPNTEASVPIKFLFCAPRDYATRGLWIQATGKDYSHSSMFFVCEDHFDLTKDVDYYNASASLPNWSSYDAYRICHWSSNWSWLEQQTIAIRNAEDWSWLEQQTIAIRNAEYWSWLEQQNDCHP</sequence>
<evidence type="ECO:0000259" key="6">
    <source>
        <dbReference type="PROSITE" id="PS50950"/>
    </source>
</evidence>
<keyword evidence="3" id="KW-0862">Zinc</keyword>
<keyword evidence="2 5" id="KW-0863">Zinc-finger</keyword>
<evidence type="ECO:0000256" key="3">
    <source>
        <dbReference type="ARBA" id="ARBA00022833"/>
    </source>
</evidence>
<dbReference type="OrthoDB" id="8196774at2759"/>
<reference evidence="7" key="1">
    <citation type="submission" date="2022-07" db="EMBL/GenBank/DDBJ databases">
        <authorList>
            <person name="Trinca V."/>
            <person name="Uliana J.V.C."/>
            <person name="Torres T.T."/>
            <person name="Ward R.J."/>
            <person name="Monesi N."/>
        </authorList>
    </citation>
    <scope>NUCLEOTIDE SEQUENCE</scope>
    <source>
        <strain evidence="7">HSMRA1968</strain>
        <tissue evidence="7">Whole embryos</tissue>
    </source>
</reference>
<dbReference type="SUPFAM" id="SSF57716">
    <property type="entry name" value="Glucocorticoid receptor-like (DNA-binding domain)"/>
    <property type="match status" value="1"/>
</dbReference>
<dbReference type="Proteomes" id="UP001151699">
    <property type="component" value="Chromosome B"/>
</dbReference>
<keyword evidence="1" id="KW-0479">Metal-binding</keyword>
<comment type="caution">
    <text evidence="7">The sequence shown here is derived from an EMBL/GenBank/DDBJ whole genome shotgun (WGS) entry which is preliminary data.</text>
</comment>
<dbReference type="GO" id="GO:0008270">
    <property type="term" value="F:zinc ion binding"/>
    <property type="evidence" value="ECO:0007669"/>
    <property type="project" value="UniProtKB-KW"/>
</dbReference>
<organism evidence="7 8">
    <name type="scientific">Pseudolycoriella hygida</name>
    <dbReference type="NCBI Taxonomy" id="35572"/>
    <lineage>
        <taxon>Eukaryota</taxon>
        <taxon>Metazoa</taxon>
        <taxon>Ecdysozoa</taxon>
        <taxon>Arthropoda</taxon>
        <taxon>Hexapoda</taxon>
        <taxon>Insecta</taxon>
        <taxon>Pterygota</taxon>
        <taxon>Neoptera</taxon>
        <taxon>Endopterygota</taxon>
        <taxon>Diptera</taxon>
        <taxon>Nematocera</taxon>
        <taxon>Sciaroidea</taxon>
        <taxon>Sciaridae</taxon>
        <taxon>Pseudolycoriella</taxon>
    </lineage>
</organism>
<evidence type="ECO:0000256" key="4">
    <source>
        <dbReference type="ARBA" id="ARBA00023125"/>
    </source>
</evidence>
<evidence type="ECO:0000256" key="2">
    <source>
        <dbReference type="ARBA" id="ARBA00022771"/>
    </source>
</evidence>
<keyword evidence="8" id="KW-1185">Reference proteome</keyword>
<accession>A0A9Q0N3H9</accession>
<dbReference type="Pfam" id="PF05485">
    <property type="entry name" value="THAP"/>
    <property type="match status" value="1"/>
</dbReference>
<dbReference type="GO" id="GO:0003677">
    <property type="term" value="F:DNA binding"/>
    <property type="evidence" value="ECO:0007669"/>
    <property type="project" value="UniProtKB-UniRule"/>
</dbReference>
<protein>
    <recommendedName>
        <fullName evidence="6">THAP-type domain-containing protein</fullName>
    </recommendedName>
</protein>
<dbReference type="AlphaFoldDB" id="A0A9Q0N3H9"/>
<dbReference type="EMBL" id="WJQU01000002">
    <property type="protein sequence ID" value="KAJ6642751.1"/>
    <property type="molecule type" value="Genomic_DNA"/>
</dbReference>
<dbReference type="InterPro" id="IPR006612">
    <property type="entry name" value="THAP_Znf"/>
</dbReference>
<evidence type="ECO:0000313" key="7">
    <source>
        <dbReference type="EMBL" id="KAJ6642751.1"/>
    </source>
</evidence>
<feature type="domain" description="THAP-type" evidence="6">
    <location>
        <begin position="8"/>
        <end position="81"/>
    </location>
</feature>
<proteinExistence type="predicted"/>
<name>A0A9Q0N3H9_9DIPT</name>
<dbReference type="PROSITE" id="PS50950">
    <property type="entry name" value="ZF_THAP"/>
    <property type="match status" value="1"/>
</dbReference>
<gene>
    <name evidence="7" type="ORF">Bhyg_07705</name>
</gene>